<dbReference type="Pfam" id="PF09177">
    <property type="entry name" value="STX6_10_61_N"/>
    <property type="match status" value="1"/>
</dbReference>
<dbReference type="Gene3D" id="1.20.58.90">
    <property type="match status" value="1"/>
</dbReference>
<reference evidence="1 2" key="1">
    <citation type="submission" date="2024-02" db="EMBL/GenBank/DDBJ databases">
        <authorList>
            <person name="Chen Y."/>
            <person name="Shah S."/>
            <person name="Dougan E. K."/>
            <person name="Thang M."/>
            <person name="Chan C."/>
        </authorList>
    </citation>
    <scope>NUCLEOTIDE SEQUENCE [LARGE SCALE GENOMIC DNA]</scope>
</reference>
<evidence type="ECO:0000313" key="1">
    <source>
        <dbReference type="EMBL" id="CAK9020950.1"/>
    </source>
</evidence>
<name>A0ABP0K2E0_9DINO</name>
<dbReference type="CDD" id="cd21443">
    <property type="entry name" value="SNARE_NTD_STX6_STX10"/>
    <property type="match status" value="1"/>
</dbReference>
<dbReference type="SUPFAM" id="SSF47661">
    <property type="entry name" value="t-snare proteins"/>
    <property type="match status" value="1"/>
</dbReference>
<evidence type="ECO:0000313" key="2">
    <source>
        <dbReference type="Proteomes" id="UP001642484"/>
    </source>
</evidence>
<accession>A0ABP0K2E0</accession>
<comment type="caution">
    <text evidence="1">The sequence shown here is derived from an EMBL/GenBank/DDBJ whole genome shotgun (WGS) entry which is preliminary data.</text>
</comment>
<gene>
    <name evidence="1" type="ORF">CCMP2556_LOCUS14262</name>
</gene>
<protein>
    <submittedName>
        <fullName evidence="1">Uncharacterized protein</fullName>
    </submittedName>
</protein>
<dbReference type="InterPro" id="IPR010989">
    <property type="entry name" value="SNARE"/>
</dbReference>
<proteinExistence type="predicted"/>
<dbReference type="InterPro" id="IPR015260">
    <property type="entry name" value="Syntaxin-6/10/61_N"/>
</dbReference>
<keyword evidence="2" id="KW-1185">Reference proteome</keyword>
<dbReference type="Proteomes" id="UP001642484">
    <property type="component" value="Unassembled WGS sequence"/>
</dbReference>
<sequence length="176" mass="19642">MLSASDPYYVAKEEVAKAMEKLQGLHQDWKRSLQAEDTARSHRFQQLHEEITGELEQLGLDLDDIHATISMVEGNRSKFQVSDGELASRKRFANDCHKTLEELQKDRGNVERLLRGRAGIQRIRSLGGSVFFGFSRAARCSRWLAHPLRGLLGGVGHGFGVPSSADDAWITPIVNS</sequence>
<organism evidence="1 2">
    <name type="scientific">Durusdinium trenchii</name>
    <dbReference type="NCBI Taxonomy" id="1381693"/>
    <lineage>
        <taxon>Eukaryota</taxon>
        <taxon>Sar</taxon>
        <taxon>Alveolata</taxon>
        <taxon>Dinophyceae</taxon>
        <taxon>Suessiales</taxon>
        <taxon>Symbiodiniaceae</taxon>
        <taxon>Durusdinium</taxon>
    </lineage>
</organism>
<dbReference type="EMBL" id="CAXAMN010007247">
    <property type="protein sequence ID" value="CAK9020950.1"/>
    <property type="molecule type" value="Genomic_DNA"/>
</dbReference>